<organism evidence="4 5">
    <name type="scientific">Actinoallomurus iriomotensis</name>
    <dbReference type="NCBI Taxonomy" id="478107"/>
    <lineage>
        <taxon>Bacteria</taxon>
        <taxon>Bacillati</taxon>
        <taxon>Actinomycetota</taxon>
        <taxon>Actinomycetes</taxon>
        <taxon>Streptosporangiales</taxon>
        <taxon>Thermomonosporaceae</taxon>
        <taxon>Actinoallomurus</taxon>
    </lineage>
</organism>
<dbReference type="AlphaFoldDB" id="A0A9W6RFY1"/>
<protein>
    <recommendedName>
        <fullName evidence="6">Transcriptional regulator</fullName>
    </recommendedName>
</protein>
<dbReference type="RefSeq" id="WP_285621492.1">
    <property type="nucleotide sequence ID" value="NZ_BSTJ01000003.1"/>
</dbReference>
<dbReference type="GO" id="GO:0045892">
    <property type="term" value="P:negative regulation of DNA-templated transcription"/>
    <property type="evidence" value="ECO:0007669"/>
    <property type="project" value="UniProtKB-ARBA"/>
</dbReference>
<feature type="compositionally biased region" description="Low complexity" evidence="3">
    <location>
        <begin position="1"/>
        <end position="20"/>
    </location>
</feature>
<evidence type="ECO:0000256" key="3">
    <source>
        <dbReference type="SAM" id="MobiDB-lite"/>
    </source>
</evidence>
<dbReference type="Proteomes" id="UP001165135">
    <property type="component" value="Unassembled WGS sequence"/>
</dbReference>
<evidence type="ECO:0000313" key="4">
    <source>
        <dbReference type="EMBL" id="GLY75043.1"/>
    </source>
</evidence>
<evidence type="ECO:0000313" key="5">
    <source>
        <dbReference type="Proteomes" id="UP001165135"/>
    </source>
</evidence>
<evidence type="ECO:0000256" key="2">
    <source>
        <dbReference type="ARBA" id="ARBA00023008"/>
    </source>
</evidence>
<comment type="similarity">
    <text evidence="1">Belongs to the CsoR family.</text>
</comment>
<comment type="caution">
    <text evidence="4">The sequence shown here is derived from an EMBL/GenBank/DDBJ whole genome shotgun (WGS) entry which is preliminary data.</text>
</comment>
<dbReference type="Gene3D" id="1.20.58.1000">
    <property type="entry name" value="Metal-sensitive repressor, helix protomer"/>
    <property type="match status" value="1"/>
</dbReference>
<evidence type="ECO:0008006" key="6">
    <source>
        <dbReference type="Google" id="ProtNLM"/>
    </source>
</evidence>
<name>A0A9W6RFY1_9ACTN</name>
<dbReference type="InterPro" id="IPR003735">
    <property type="entry name" value="Metal_Tscrpt_repr"/>
</dbReference>
<evidence type="ECO:0000256" key="1">
    <source>
        <dbReference type="ARBA" id="ARBA00005428"/>
    </source>
</evidence>
<dbReference type="PANTHER" id="PTHR33677">
    <property type="entry name" value="TRANSCRIPTIONAL REPRESSOR FRMR-RELATED"/>
    <property type="match status" value="1"/>
</dbReference>
<dbReference type="GO" id="GO:0046872">
    <property type="term" value="F:metal ion binding"/>
    <property type="evidence" value="ECO:0007669"/>
    <property type="project" value="InterPro"/>
</dbReference>
<reference evidence="4" key="1">
    <citation type="submission" date="2023-03" db="EMBL/GenBank/DDBJ databases">
        <title>Actinoallomurus iriomotensis NBRC 103681.</title>
        <authorList>
            <person name="Ichikawa N."/>
            <person name="Sato H."/>
            <person name="Tonouchi N."/>
        </authorList>
    </citation>
    <scope>NUCLEOTIDE SEQUENCE</scope>
    <source>
        <strain evidence="4">NBRC 103681</strain>
    </source>
</reference>
<feature type="region of interest" description="Disordered" evidence="3">
    <location>
        <begin position="1"/>
        <end position="23"/>
    </location>
</feature>
<dbReference type="InterPro" id="IPR038390">
    <property type="entry name" value="Metal_Tscrpt_repr_sf"/>
</dbReference>
<accession>A0A9W6RFY1</accession>
<dbReference type="CDD" id="cd10148">
    <property type="entry name" value="CsoR-like_DUF156"/>
    <property type="match status" value="1"/>
</dbReference>
<dbReference type="EMBL" id="BSTJ01000003">
    <property type="protein sequence ID" value="GLY75043.1"/>
    <property type="molecule type" value="Genomic_DNA"/>
</dbReference>
<proteinExistence type="inferred from homology"/>
<sequence length="106" mass="11692">MSTERSAQAASAPAARGYSATKDQLRTRLRRIEGQVRGVQGMVDEDRYCIDVLTQISAIQAALDKVALGLLDDHVKHCVKEAATEQRTDEMTTEMMAAVARLMRRG</sequence>
<dbReference type="Pfam" id="PF02583">
    <property type="entry name" value="Trns_repr_metal"/>
    <property type="match status" value="1"/>
</dbReference>
<gene>
    <name evidence="4" type="ORF">Airi01_033100</name>
</gene>
<dbReference type="GO" id="GO:0003677">
    <property type="term" value="F:DNA binding"/>
    <property type="evidence" value="ECO:0007669"/>
    <property type="project" value="InterPro"/>
</dbReference>
<keyword evidence="2" id="KW-0186">Copper</keyword>
<dbReference type="PANTHER" id="PTHR33677:SF3">
    <property type="entry name" value="COPPER-SENSING TRANSCRIPTIONAL REPRESSOR RICR"/>
    <property type="match status" value="1"/>
</dbReference>